<name>A0A7J6PEZ4_PEROL</name>
<sequence length="369" mass="40880">MPLIATGPTQKVCKDALPLQRFGIHALFLSVERSSPKQGLAPSQNYQLSATPFCCWIREESGAITGTVIELQHLALRSCEWLPPGDSLFDLPWPSHSTCVSLPLALPIFALVFSICLAGVGDDVHCVYQTEHNHRVICAIGEPDGPVTLVFSNFNTSERYGNYSSNRQRELSREQAYQLFSLEREDAGLRLNIDDRMVHLSRPNSLGPEAFMGVDYSFLSKSPNFVAAIKYSRGILLYSMSKNGGSVSGEAIIRVDGTASSEDAQFTVMSLSSYSGSSSVMLLVRVRTTGRYLIMVGGRAGTRYNKKRENQYWTRESINRWIAEVARYYPWDGSTGLDSPPIETDSSEEEDDGPPRKRPRLDSGTDEAS</sequence>
<reference evidence="2 3" key="1">
    <citation type="submission" date="2020-04" db="EMBL/GenBank/DDBJ databases">
        <title>Perkinsus olseni comparative genomics.</title>
        <authorList>
            <person name="Bogema D.R."/>
        </authorList>
    </citation>
    <scope>NUCLEOTIDE SEQUENCE [LARGE SCALE GENOMIC DNA]</scope>
    <source>
        <strain evidence="2">00978-12</strain>
    </source>
</reference>
<proteinExistence type="predicted"/>
<dbReference type="EMBL" id="JABANP010000034">
    <property type="protein sequence ID" value="KAF4694306.1"/>
    <property type="molecule type" value="Genomic_DNA"/>
</dbReference>
<dbReference type="Proteomes" id="UP000541610">
    <property type="component" value="Unassembled WGS sequence"/>
</dbReference>
<organism evidence="2 3">
    <name type="scientific">Perkinsus olseni</name>
    <name type="common">Perkinsus atlanticus</name>
    <dbReference type="NCBI Taxonomy" id="32597"/>
    <lineage>
        <taxon>Eukaryota</taxon>
        <taxon>Sar</taxon>
        <taxon>Alveolata</taxon>
        <taxon>Perkinsozoa</taxon>
        <taxon>Perkinsea</taxon>
        <taxon>Perkinsida</taxon>
        <taxon>Perkinsidae</taxon>
        <taxon>Perkinsus</taxon>
    </lineage>
</organism>
<dbReference type="AlphaFoldDB" id="A0A7J6PEZ4"/>
<evidence type="ECO:0000313" key="2">
    <source>
        <dbReference type="EMBL" id="KAF4694306.1"/>
    </source>
</evidence>
<evidence type="ECO:0000256" key="1">
    <source>
        <dbReference type="SAM" id="MobiDB-lite"/>
    </source>
</evidence>
<feature type="region of interest" description="Disordered" evidence="1">
    <location>
        <begin position="331"/>
        <end position="369"/>
    </location>
</feature>
<protein>
    <submittedName>
        <fullName evidence="2">Uncharacterized protein</fullName>
    </submittedName>
</protein>
<comment type="caution">
    <text evidence="2">The sequence shown here is derived from an EMBL/GenBank/DDBJ whole genome shotgun (WGS) entry which is preliminary data.</text>
</comment>
<evidence type="ECO:0000313" key="3">
    <source>
        <dbReference type="Proteomes" id="UP000541610"/>
    </source>
</evidence>
<gene>
    <name evidence="2" type="ORF">FOZ60_008464</name>
</gene>
<accession>A0A7J6PEZ4</accession>